<reference evidence="2 3" key="1">
    <citation type="submission" date="2016-05" db="EMBL/GenBank/DDBJ databases">
        <authorList>
            <person name="Lee J.-Y."/>
            <person name="Kim E.B."/>
            <person name="Choi Y.-J."/>
        </authorList>
    </citation>
    <scope>NUCLEOTIDE SEQUENCE [LARGE SCALE GENOMIC DNA]</scope>
    <source>
        <strain evidence="2 3">KLA006</strain>
    </source>
</reference>
<dbReference type="EMBL" id="LXZO01000097">
    <property type="protein sequence ID" value="PAY45996.1"/>
    <property type="molecule type" value="Genomic_DNA"/>
</dbReference>
<proteinExistence type="predicted"/>
<protein>
    <submittedName>
        <fullName evidence="2">Uncharacterized protein</fullName>
    </submittedName>
</protein>
<evidence type="ECO:0000313" key="3">
    <source>
        <dbReference type="Proteomes" id="UP000218139"/>
    </source>
</evidence>
<comment type="caution">
    <text evidence="2">The sequence shown here is derived from an EMBL/GenBank/DDBJ whole genome shotgun (WGS) entry which is preliminary data.</text>
</comment>
<keyword evidence="1" id="KW-0472">Membrane</keyword>
<sequence>MLHYLITIPKERRIHPPMMLIVHWLSELGAILCALTGVVIVLARLISAITYCELKLVTMLKSAFKVKKAWKKLKDDKRKNRQ</sequence>
<keyword evidence="1" id="KW-0812">Transmembrane</keyword>
<keyword evidence="1" id="KW-1133">Transmembrane helix</keyword>
<evidence type="ECO:0000256" key="1">
    <source>
        <dbReference type="SAM" id="Phobius"/>
    </source>
</evidence>
<accession>A0A9X6XIG8</accession>
<gene>
    <name evidence="2" type="ORF">A8C52_08615</name>
</gene>
<evidence type="ECO:0000313" key="2">
    <source>
        <dbReference type="EMBL" id="PAY45996.1"/>
    </source>
</evidence>
<feature type="transmembrane region" description="Helical" evidence="1">
    <location>
        <begin position="21"/>
        <end position="46"/>
    </location>
</feature>
<dbReference type="Proteomes" id="UP000218139">
    <property type="component" value="Unassembled WGS sequence"/>
</dbReference>
<organism evidence="2 3">
    <name type="scientific">Ligilactobacillus salivarius</name>
    <dbReference type="NCBI Taxonomy" id="1624"/>
    <lineage>
        <taxon>Bacteria</taxon>
        <taxon>Bacillati</taxon>
        <taxon>Bacillota</taxon>
        <taxon>Bacilli</taxon>
        <taxon>Lactobacillales</taxon>
        <taxon>Lactobacillaceae</taxon>
        <taxon>Ligilactobacillus</taxon>
    </lineage>
</organism>
<name>A0A9X6XIG8_9LACO</name>
<dbReference type="AlphaFoldDB" id="A0A9X6XIG8"/>